<dbReference type="AlphaFoldDB" id="A0A0V0H896"/>
<dbReference type="InterPro" id="IPR043502">
    <property type="entry name" value="DNA/RNA_pol_sf"/>
</dbReference>
<feature type="domain" description="Reverse transcriptase Ty1/copia-type" evidence="1">
    <location>
        <begin position="36"/>
        <end position="174"/>
    </location>
</feature>
<reference evidence="2" key="1">
    <citation type="submission" date="2015-12" db="EMBL/GenBank/DDBJ databases">
        <title>Gene expression during late stages of embryo sac development: a critical building block for successful pollen-pistil interactions.</title>
        <authorList>
            <person name="Liu Y."/>
            <person name="Joly V."/>
            <person name="Sabar M."/>
            <person name="Matton D.P."/>
        </authorList>
    </citation>
    <scope>NUCLEOTIDE SEQUENCE</scope>
</reference>
<name>A0A0V0H896_SOLCH</name>
<evidence type="ECO:0000259" key="1">
    <source>
        <dbReference type="Pfam" id="PF07727"/>
    </source>
</evidence>
<dbReference type="InterPro" id="IPR013103">
    <property type="entry name" value="RVT_2"/>
</dbReference>
<accession>A0A0V0H896</accession>
<organism evidence="2">
    <name type="scientific">Solanum chacoense</name>
    <name type="common">Chaco potato</name>
    <dbReference type="NCBI Taxonomy" id="4108"/>
    <lineage>
        <taxon>Eukaryota</taxon>
        <taxon>Viridiplantae</taxon>
        <taxon>Streptophyta</taxon>
        <taxon>Embryophyta</taxon>
        <taxon>Tracheophyta</taxon>
        <taxon>Spermatophyta</taxon>
        <taxon>Magnoliopsida</taxon>
        <taxon>eudicotyledons</taxon>
        <taxon>Gunneridae</taxon>
        <taxon>Pentapetalae</taxon>
        <taxon>asterids</taxon>
        <taxon>lamiids</taxon>
        <taxon>Solanales</taxon>
        <taxon>Solanaceae</taxon>
        <taxon>Solanoideae</taxon>
        <taxon>Solaneae</taxon>
        <taxon>Solanum</taxon>
    </lineage>
</organism>
<sequence>MKNISHDIEPSSYEESSLDPAWQAAMTLEFEALSANNTWDLVSLPAGKKAIGCRWVYKIKHKADGSVERFKARLVVKGYTQQAGIDYNKTFSPVVKMTTVRTLIGLAVKKGWNLYQLDVNNVFLHGDLYEEVYMTLPQGLLVDDNRMVCKLRKSMYGLKQASRQWYEKLATTLYSRG</sequence>
<evidence type="ECO:0000313" key="2">
    <source>
        <dbReference type="EMBL" id="JAP16626.1"/>
    </source>
</evidence>
<dbReference type="Pfam" id="PF07727">
    <property type="entry name" value="RVT_2"/>
    <property type="match status" value="1"/>
</dbReference>
<dbReference type="EMBL" id="GEDG01023584">
    <property type="protein sequence ID" value="JAP16626.1"/>
    <property type="molecule type" value="Transcribed_RNA"/>
</dbReference>
<proteinExistence type="predicted"/>
<dbReference type="SUPFAM" id="SSF56672">
    <property type="entry name" value="DNA/RNA polymerases"/>
    <property type="match status" value="1"/>
</dbReference>
<protein>
    <submittedName>
        <fullName evidence="2">Putative ovule protein</fullName>
    </submittedName>
</protein>